<proteinExistence type="predicted"/>
<evidence type="ECO:0000256" key="1">
    <source>
        <dbReference type="ARBA" id="ARBA00023015"/>
    </source>
</evidence>
<dbReference type="PROSITE" id="PS01124">
    <property type="entry name" value="HTH_ARAC_FAMILY_2"/>
    <property type="match status" value="1"/>
</dbReference>
<dbReference type="RefSeq" id="WP_146786002.1">
    <property type="nucleotide sequence ID" value="NZ_CP042434.1"/>
</dbReference>
<dbReference type="OrthoDB" id="2666928at2"/>
<protein>
    <submittedName>
        <fullName evidence="5">AraC family transcriptional regulator</fullName>
    </submittedName>
</protein>
<reference evidence="5 6" key="1">
    <citation type="journal article" date="2017" name="Int. J. Syst. Evol. Microbiol.">
        <title>Arachidicoccus ginsenosidivorans sp. nov., with ginsenoside-converting activity isolated from ginseng cultivating soil.</title>
        <authorList>
            <person name="Siddiqi M.Z."/>
            <person name="Aslam Z."/>
            <person name="Im W.T."/>
        </authorList>
    </citation>
    <scope>NUCLEOTIDE SEQUENCE [LARGE SCALE GENOMIC DNA]</scope>
    <source>
        <strain evidence="5 6">Gsoil 809</strain>
    </source>
</reference>
<keyword evidence="3" id="KW-0804">Transcription</keyword>
<evidence type="ECO:0000256" key="3">
    <source>
        <dbReference type="ARBA" id="ARBA00023163"/>
    </source>
</evidence>
<dbReference type="InterPro" id="IPR009057">
    <property type="entry name" value="Homeodomain-like_sf"/>
</dbReference>
<keyword evidence="2" id="KW-0238">DNA-binding</keyword>
<name>A0A5B8VTM4_9BACT</name>
<evidence type="ECO:0000313" key="6">
    <source>
        <dbReference type="Proteomes" id="UP000321291"/>
    </source>
</evidence>
<organism evidence="5 6">
    <name type="scientific">Arachidicoccus ginsenosidivorans</name>
    <dbReference type="NCBI Taxonomy" id="496057"/>
    <lineage>
        <taxon>Bacteria</taxon>
        <taxon>Pseudomonadati</taxon>
        <taxon>Bacteroidota</taxon>
        <taxon>Chitinophagia</taxon>
        <taxon>Chitinophagales</taxon>
        <taxon>Chitinophagaceae</taxon>
        <taxon>Arachidicoccus</taxon>
    </lineage>
</organism>
<dbReference type="Gene3D" id="1.10.10.60">
    <property type="entry name" value="Homeodomain-like"/>
    <property type="match status" value="1"/>
</dbReference>
<dbReference type="AlphaFoldDB" id="A0A5B8VTM4"/>
<dbReference type="PANTHER" id="PTHR43280:SF2">
    <property type="entry name" value="HTH-TYPE TRANSCRIPTIONAL REGULATOR EXSA"/>
    <property type="match status" value="1"/>
</dbReference>
<keyword evidence="1" id="KW-0805">Transcription regulation</keyword>
<dbReference type="KEGG" id="agi:FSB73_19380"/>
<dbReference type="EMBL" id="CP042434">
    <property type="protein sequence ID" value="QEC73498.1"/>
    <property type="molecule type" value="Genomic_DNA"/>
</dbReference>
<dbReference type="Proteomes" id="UP000321291">
    <property type="component" value="Chromosome"/>
</dbReference>
<dbReference type="GO" id="GO:0003700">
    <property type="term" value="F:DNA-binding transcription factor activity"/>
    <property type="evidence" value="ECO:0007669"/>
    <property type="project" value="InterPro"/>
</dbReference>
<accession>A0A5B8VTM4</accession>
<gene>
    <name evidence="5" type="ORF">FSB73_19380</name>
</gene>
<dbReference type="SUPFAM" id="SSF46689">
    <property type="entry name" value="Homeodomain-like"/>
    <property type="match status" value="1"/>
</dbReference>
<dbReference type="Pfam" id="PF12833">
    <property type="entry name" value="HTH_18"/>
    <property type="match status" value="1"/>
</dbReference>
<keyword evidence="6" id="KW-1185">Reference proteome</keyword>
<sequence length="334" mass="38570">MNDLKFFDEQHKLLTIEQGVPQKLRKYAIAEAKAYHIKVGKSGYMLFQQIPGGVWNIWISHYVFNKRTTIYCEGSVSGVEFHNIIEGYALYKNNNDEWQHFNAGDHNILYNPKIKSVAKFDTTPLVTFDVHLTTPTFKDLIADQPSFRNWMHYFSAGINAKLFKHAASKNLPVQGMITEIIEKCNRSLFDGNGNKELLSKFLSSVLHNEGVKCDYSYSFEDVKRLIKAKEFLTQSVNERIPLANLHVDSMMGHKKFTEGFKLLFGTVPSTFVLKERIKVCKSLMVDQRHLTNDDYAMIMNFNTGSHFARTFKMIEGCTPKEYRKKHKLDNKDTV</sequence>
<evidence type="ECO:0000256" key="2">
    <source>
        <dbReference type="ARBA" id="ARBA00023125"/>
    </source>
</evidence>
<feature type="domain" description="HTH araC/xylS-type" evidence="4">
    <location>
        <begin position="226"/>
        <end position="325"/>
    </location>
</feature>
<dbReference type="InterPro" id="IPR018060">
    <property type="entry name" value="HTH_AraC"/>
</dbReference>
<dbReference type="PANTHER" id="PTHR43280">
    <property type="entry name" value="ARAC-FAMILY TRANSCRIPTIONAL REGULATOR"/>
    <property type="match status" value="1"/>
</dbReference>
<dbReference type="SMART" id="SM00342">
    <property type="entry name" value="HTH_ARAC"/>
    <property type="match status" value="1"/>
</dbReference>
<evidence type="ECO:0000259" key="4">
    <source>
        <dbReference type="PROSITE" id="PS01124"/>
    </source>
</evidence>
<evidence type="ECO:0000313" key="5">
    <source>
        <dbReference type="EMBL" id="QEC73498.1"/>
    </source>
</evidence>
<dbReference type="GO" id="GO:0043565">
    <property type="term" value="F:sequence-specific DNA binding"/>
    <property type="evidence" value="ECO:0007669"/>
    <property type="project" value="InterPro"/>
</dbReference>